<dbReference type="Gene3D" id="3.40.50.300">
    <property type="entry name" value="P-loop containing nucleotide triphosphate hydrolases"/>
    <property type="match status" value="1"/>
</dbReference>
<feature type="domain" description="ATPase dynein-related AAA" evidence="1">
    <location>
        <begin position="442"/>
        <end position="535"/>
    </location>
</feature>
<evidence type="ECO:0000259" key="1">
    <source>
        <dbReference type="Pfam" id="PF07728"/>
    </source>
</evidence>
<keyword evidence="3" id="KW-1185">Reference proteome</keyword>
<accession>A0ABY3NBK2</accession>
<gene>
    <name evidence="2" type="ORF">LX74_03685</name>
</gene>
<dbReference type="Pfam" id="PF07728">
    <property type="entry name" value="AAA_5"/>
    <property type="match status" value="1"/>
</dbReference>
<protein>
    <submittedName>
        <fullName evidence="2">Dynein-related subfamily AAA family protein</fullName>
    </submittedName>
</protein>
<evidence type="ECO:0000313" key="3">
    <source>
        <dbReference type="Proteomes" id="UP000324513"/>
    </source>
</evidence>
<comment type="caution">
    <text evidence="2">The sequence shown here is derived from an EMBL/GenBank/DDBJ whole genome shotgun (WGS) entry which is preliminary data.</text>
</comment>
<dbReference type="PANTHER" id="PTHR37291">
    <property type="entry name" value="5-METHYLCYTOSINE-SPECIFIC RESTRICTION ENZYME B"/>
    <property type="match status" value="1"/>
</dbReference>
<organism evidence="2 3">
    <name type="scientific">Elizabethkingia miricola</name>
    <name type="common">Chryseobacterium miricola</name>
    <dbReference type="NCBI Taxonomy" id="172045"/>
    <lineage>
        <taxon>Bacteria</taxon>
        <taxon>Pseudomonadati</taxon>
        <taxon>Bacteroidota</taxon>
        <taxon>Flavobacteriia</taxon>
        <taxon>Flavobacteriales</taxon>
        <taxon>Weeksellaceae</taxon>
        <taxon>Elizabethkingia</taxon>
    </lineage>
</organism>
<dbReference type="Proteomes" id="UP000324513">
    <property type="component" value="Unassembled WGS sequence"/>
</dbReference>
<reference evidence="2 3" key="1">
    <citation type="submission" date="2019-07" db="EMBL/GenBank/DDBJ databases">
        <title>Genomic Encyclopedia of Archaeal and Bacterial Type Strains, Phase II (KMG-II): from individual species to whole genera.</title>
        <authorList>
            <person name="Goeker M."/>
        </authorList>
    </citation>
    <scope>NUCLEOTIDE SEQUENCE [LARGE SCALE GENOMIC DNA]</scope>
    <source>
        <strain evidence="2 3">DSM 14571</strain>
    </source>
</reference>
<name>A0ABY3NBK2_ELIMR</name>
<evidence type="ECO:0000313" key="2">
    <source>
        <dbReference type="EMBL" id="TYO85165.1"/>
    </source>
</evidence>
<dbReference type="InterPro" id="IPR052934">
    <property type="entry name" value="Methyl-DNA_Rec/Restrict_Enz"/>
</dbReference>
<dbReference type="RefSeq" id="WP_260255537.1">
    <property type="nucleotide sequence ID" value="NZ_FLSS01000036.1"/>
</dbReference>
<dbReference type="SUPFAM" id="SSF52540">
    <property type="entry name" value="P-loop containing nucleoside triphosphate hydrolases"/>
    <property type="match status" value="1"/>
</dbReference>
<dbReference type="EMBL" id="VNHK01000016">
    <property type="protein sequence ID" value="TYO85165.1"/>
    <property type="molecule type" value="Genomic_DNA"/>
</dbReference>
<dbReference type="PANTHER" id="PTHR37291:SF1">
    <property type="entry name" value="TYPE IV METHYL-DIRECTED RESTRICTION ENZYME ECOKMCRB SUBUNIT"/>
    <property type="match status" value="1"/>
</dbReference>
<proteinExistence type="predicted"/>
<sequence length="632" mass="73033">MKYFTCSAGKPNEDYVEENLNRIIDNKGFVLHTDTKQKGTFKQIGVNDILILKYNGTFIAYGKVIKKEITNDDGWNHWAFVEEWHFYNQQNPKIGISYRGIDANTVGGGKYGTVKTIADDFGFLKIKEINDSTTLFLSIYKKNNFNQMDSNLQNKINLLQYKKQIILQGPPGTGKTREAKLIVDDIFDSEIKDEINQEFLNNLLIPGYNYQLSTITVAKIVSKTGERITLDIASPNQPPVNFTIKEVFAFFESKAYLDRNHLDYTPNAIRSLLLFIIKQLRKSKIEEQFKLIQFHPSYTYEDFVRGIVAKPNPEGEGIIYDAENKTLADFAEKALKNYKAYNNSDTISIPTLKDFINIIIEEIDEKEKYQLTDKVYIYYVDEKRLKYKGDNWTAHPNGLNMNFSEIQKILDARHTTRQEISKNENLNALTRQHATYYQKFIELFQEFKVKNQTKETQNVPLRKYMLVIDEINRANLSSVLGELIYALEYRGEAVDSVYEVNGRDLILPPNLYIIGTMNTADRSVGHIDYAIRRRFAFVDILPKDLSQEQGIKFDSTLFTQVSNLFNEHTSPEFQQKDIQLGHSYFIDKSATGGNMQVRLDYEIKPILQEYVKDGILIGDEIVEKINRLTPSI</sequence>
<dbReference type="InterPro" id="IPR011704">
    <property type="entry name" value="ATPase_dyneun-rel_AAA"/>
</dbReference>
<dbReference type="InterPro" id="IPR027417">
    <property type="entry name" value="P-loop_NTPase"/>
</dbReference>